<accession>A0A2H0WR15</accession>
<dbReference type="EMBL" id="PEZH01000039">
    <property type="protein sequence ID" value="PIS15055.1"/>
    <property type="molecule type" value="Genomic_DNA"/>
</dbReference>
<evidence type="ECO:0000256" key="1">
    <source>
        <dbReference type="SAM" id="MobiDB-lite"/>
    </source>
</evidence>
<evidence type="ECO:0000313" key="3">
    <source>
        <dbReference type="Proteomes" id="UP000231282"/>
    </source>
</evidence>
<dbReference type="AlphaFoldDB" id="A0A2H0WR15"/>
<feature type="compositionally biased region" description="Basic and acidic residues" evidence="1">
    <location>
        <begin position="93"/>
        <end position="104"/>
    </location>
</feature>
<evidence type="ECO:0000313" key="2">
    <source>
        <dbReference type="EMBL" id="PIS15055.1"/>
    </source>
</evidence>
<dbReference type="Proteomes" id="UP000231282">
    <property type="component" value="Unassembled WGS sequence"/>
</dbReference>
<gene>
    <name evidence="2" type="ORF">COT63_02030</name>
</gene>
<protein>
    <submittedName>
        <fullName evidence="2">Uncharacterized protein</fullName>
    </submittedName>
</protein>
<organism evidence="2 3">
    <name type="scientific">Candidatus Shapirobacteria bacterium CG09_land_8_20_14_0_10_38_17</name>
    <dbReference type="NCBI Taxonomy" id="1974884"/>
    <lineage>
        <taxon>Bacteria</taxon>
        <taxon>Candidatus Shapironibacteriota</taxon>
    </lineage>
</organism>
<comment type="caution">
    <text evidence="2">The sequence shown here is derived from an EMBL/GenBank/DDBJ whole genome shotgun (WGS) entry which is preliminary data.</text>
</comment>
<name>A0A2H0WR15_9BACT</name>
<sequence length="113" mass="13038">MGALVKFYQMVEKEKDARSPYRLSVGELTCSVEDKTAWFERLVACQQEGVEVGIRPQNPRGLDSGLRRRWLNDVWNFYLSGCSFSEKERRIIKETTGPGREKHTGSSRYSGWC</sequence>
<reference evidence="3" key="1">
    <citation type="submission" date="2017-09" db="EMBL/GenBank/DDBJ databases">
        <title>Depth-based differentiation of microbial function through sediment-hosted aquifers and enrichment of novel symbionts in the deep terrestrial subsurface.</title>
        <authorList>
            <person name="Probst A.J."/>
            <person name="Ladd B."/>
            <person name="Jarett J.K."/>
            <person name="Geller-Mcgrath D.E."/>
            <person name="Sieber C.M.K."/>
            <person name="Emerson J.B."/>
            <person name="Anantharaman K."/>
            <person name="Thomas B.C."/>
            <person name="Malmstrom R."/>
            <person name="Stieglmeier M."/>
            <person name="Klingl A."/>
            <person name="Woyke T."/>
            <person name="Ryan C.M."/>
            <person name="Banfield J.F."/>
        </authorList>
    </citation>
    <scope>NUCLEOTIDE SEQUENCE [LARGE SCALE GENOMIC DNA]</scope>
</reference>
<proteinExistence type="predicted"/>
<feature type="region of interest" description="Disordered" evidence="1">
    <location>
        <begin position="93"/>
        <end position="113"/>
    </location>
</feature>